<reference evidence="2" key="1">
    <citation type="submission" date="2021-04" db="EMBL/GenBank/DDBJ databases">
        <title>Luteolibacter sp. 32A isolated from the skin of an Anderson's salamander (Ambystoma andersonii).</title>
        <authorList>
            <person name="Spergser J."/>
            <person name="Busse H.-J."/>
        </authorList>
    </citation>
    <scope>NUCLEOTIDE SEQUENCE</scope>
    <source>
        <strain evidence="2">32A</strain>
    </source>
</reference>
<evidence type="ECO:0000256" key="1">
    <source>
        <dbReference type="SAM" id="SignalP"/>
    </source>
</evidence>
<feature type="chain" id="PRO_5037056523" description="PEP-CTERM sorting domain-containing protein" evidence="1">
    <location>
        <begin position="20"/>
        <end position="231"/>
    </location>
</feature>
<dbReference type="EMBL" id="CP073100">
    <property type="protein sequence ID" value="QUE49323.1"/>
    <property type="molecule type" value="Genomic_DNA"/>
</dbReference>
<feature type="signal peptide" evidence="1">
    <location>
        <begin position="1"/>
        <end position="19"/>
    </location>
</feature>
<accession>A0A975G5G7</accession>
<evidence type="ECO:0000313" key="2">
    <source>
        <dbReference type="EMBL" id="QUE49323.1"/>
    </source>
</evidence>
<keyword evidence="3" id="KW-1185">Reference proteome</keyword>
<sequence length="231" mass="23561">MKILPIVAAILGFAASASGAVLATFTFTNVGGVPSLVPTLGPEAIAAGVTVSNFMIGSGAGSPTDEGASNALRITGLDTPSTNTGAALGLNAYYSFTVTIPNDKVVTLTSLSMELTGTNLFYDNTSANGHNARVYSSLDGFDDVIGDTLTRIGFIGSGNPVVNAVPLGGGFAALPGTSVTFYMPFIDNSGTTTRYLTLDNLVISGTIAVPEPDMAWVGAFGAGVLVLRRRR</sequence>
<gene>
    <name evidence="2" type="ORF">KBB96_10610</name>
</gene>
<dbReference type="KEGG" id="lamb:KBB96_10610"/>
<keyword evidence="1" id="KW-0732">Signal</keyword>
<protein>
    <recommendedName>
        <fullName evidence="4">PEP-CTERM sorting domain-containing protein</fullName>
    </recommendedName>
</protein>
<dbReference type="Proteomes" id="UP000676169">
    <property type="component" value="Chromosome"/>
</dbReference>
<name>A0A975G5G7_9BACT</name>
<evidence type="ECO:0008006" key="4">
    <source>
        <dbReference type="Google" id="ProtNLM"/>
    </source>
</evidence>
<organism evidence="2 3">
    <name type="scientific">Luteolibacter ambystomatis</name>
    <dbReference type="NCBI Taxonomy" id="2824561"/>
    <lineage>
        <taxon>Bacteria</taxon>
        <taxon>Pseudomonadati</taxon>
        <taxon>Verrucomicrobiota</taxon>
        <taxon>Verrucomicrobiia</taxon>
        <taxon>Verrucomicrobiales</taxon>
        <taxon>Verrucomicrobiaceae</taxon>
        <taxon>Luteolibacter</taxon>
    </lineage>
</organism>
<evidence type="ECO:0000313" key="3">
    <source>
        <dbReference type="Proteomes" id="UP000676169"/>
    </source>
</evidence>
<dbReference type="AlphaFoldDB" id="A0A975G5G7"/>
<proteinExistence type="predicted"/>
<dbReference type="RefSeq" id="WP_211629384.1">
    <property type="nucleotide sequence ID" value="NZ_CP073100.1"/>
</dbReference>